<protein>
    <submittedName>
        <fullName evidence="1">Uncharacterized protein</fullName>
    </submittedName>
</protein>
<dbReference type="AlphaFoldDB" id="A0A290S5R6"/>
<dbReference type="Proteomes" id="UP000016505">
    <property type="component" value="Chromosome I"/>
</dbReference>
<gene>
    <name evidence="1" type="ORF">PARC_a3067</name>
</gene>
<name>A0A290S5R6_9GAMM</name>
<dbReference type="EMBL" id="CP011025">
    <property type="protein sequence ID" value="ATC87488.1"/>
    <property type="molecule type" value="Genomic_DNA"/>
</dbReference>
<sequence>MDWNNDGTTTFFEMLDSEGIGFRNIDEKCGEYYSLKDGLEVKKVCK</sequence>
<evidence type="ECO:0000313" key="1">
    <source>
        <dbReference type="EMBL" id="ATC87488.1"/>
    </source>
</evidence>
<reference evidence="1 2" key="1">
    <citation type="journal article" date="2012" name="J. Bacteriol.">
        <title>Genome sequences of type strains of seven species of the marine bacterium Pseudoalteromonas.</title>
        <authorList>
            <person name="Xie B.B."/>
            <person name="Shu Y.L."/>
            <person name="Qin Q.L."/>
            <person name="Rong J.C."/>
            <person name="Zhang X.Y."/>
            <person name="Chen X.L."/>
            <person name="Shi M."/>
            <person name="He H.L."/>
            <person name="Zhou B.C."/>
            <person name="Zhang Y.Z."/>
        </authorList>
    </citation>
    <scope>NUCLEOTIDE SEQUENCE [LARGE SCALE GENOMIC DNA]</scope>
    <source>
        <strain evidence="1 2">A 37-1-2</strain>
    </source>
</reference>
<accession>A0A290S5R6</accession>
<evidence type="ECO:0000313" key="2">
    <source>
        <dbReference type="Proteomes" id="UP000016505"/>
    </source>
</evidence>
<organism evidence="1 2">
    <name type="scientific">Pseudoalteromonas arctica A 37-1-2</name>
    <dbReference type="NCBI Taxonomy" id="1117313"/>
    <lineage>
        <taxon>Bacteria</taxon>
        <taxon>Pseudomonadati</taxon>
        <taxon>Pseudomonadota</taxon>
        <taxon>Gammaproteobacteria</taxon>
        <taxon>Alteromonadales</taxon>
        <taxon>Pseudoalteromonadaceae</taxon>
        <taxon>Pseudoalteromonas</taxon>
    </lineage>
</organism>
<proteinExistence type="predicted"/>
<dbReference type="KEGG" id="part:PARC_a3067"/>